<organism evidence="5">
    <name type="scientific">marine sediment metagenome</name>
    <dbReference type="NCBI Taxonomy" id="412755"/>
    <lineage>
        <taxon>unclassified sequences</taxon>
        <taxon>metagenomes</taxon>
        <taxon>ecological metagenomes</taxon>
    </lineage>
</organism>
<dbReference type="AlphaFoldDB" id="X0UF10"/>
<dbReference type="Gene3D" id="3.40.50.300">
    <property type="entry name" value="P-loop containing nucleotide triphosphate hydrolases"/>
    <property type="match status" value="1"/>
</dbReference>
<keyword evidence="3" id="KW-0238">DNA-binding</keyword>
<feature type="domain" description="DNA mismatch repair proteins mutS family" evidence="4">
    <location>
        <begin position="144"/>
        <end position="290"/>
    </location>
</feature>
<dbReference type="InterPro" id="IPR027417">
    <property type="entry name" value="P-loop_NTPase"/>
</dbReference>
<dbReference type="GO" id="GO:0006298">
    <property type="term" value="P:mismatch repair"/>
    <property type="evidence" value="ECO:0007669"/>
    <property type="project" value="InterPro"/>
</dbReference>
<dbReference type="SMART" id="SM00534">
    <property type="entry name" value="MUTSac"/>
    <property type="match status" value="1"/>
</dbReference>
<evidence type="ECO:0000259" key="4">
    <source>
        <dbReference type="SMART" id="SM00534"/>
    </source>
</evidence>
<dbReference type="GO" id="GO:0030983">
    <property type="term" value="F:mismatched DNA binding"/>
    <property type="evidence" value="ECO:0007669"/>
    <property type="project" value="InterPro"/>
</dbReference>
<accession>X0UF10</accession>
<gene>
    <name evidence="5" type="ORF">S01H1_19951</name>
</gene>
<protein>
    <recommendedName>
        <fullName evidence="4">DNA mismatch repair proteins mutS family domain-containing protein</fullName>
    </recommendedName>
</protein>
<dbReference type="SUPFAM" id="SSF52540">
    <property type="entry name" value="P-loop containing nucleoside triphosphate hydrolases"/>
    <property type="match status" value="1"/>
</dbReference>
<keyword evidence="2" id="KW-0067">ATP-binding</keyword>
<evidence type="ECO:0000313" key="5">
    <source>
        <dbReference type="EMBL" id="GAF97901.1"/>
    </source>
</evidence>
<dbReference type="InterPro" id="IPR045076">
    <property type="entry name" value="MutS"/>
</dbReference>
<dbReference type="PANTHER" id="PTHR11361">
    <property type="entry name" value="DNA MISMATCH REPAIR PROTEIN MUTS FAMILY MEMBER"/>
    <property type="match status" value="1"/>
</dbReference>
<evidence type="ECO:0000256" key="2">
    <source>
        <dbReference type="ARBA" id="ARBA00022840"/>
    </source>
</evidence>
<dbReference type="InterPro" id="IPR000432">
    <property type="entry name" value="DNA_mismatch_repair_MutS_C"/>
</dbReference>
<dbReference type="GO" id="GO:0140664">
    <property type="term" value="F:ATP-dependent DNA damage sensor activity"/>
    <property type="evidence" value="ECO:0007669"/>
    <property type="project" value="InterPro"/>
</dbReference>
<proteinExistence type="predicted"/>
<keyword evidence="1" id="KW-0547">Nucleotide-binding</keyword>
<feature type="non-terminal residue" evidence="5">
    <location>
        <position position="1"/>
    </location>
</feature>
<reference evidence="5" key="1">
    <citation type="journal article" date="2014" name="Front. Microbiol.">
        <title>High frequency of phylogenetically diverse reductive dehalogenase-homologous genes in deep subseafloor sedimentary metagenomes.</title>
        <authorList>
            <person name="Kawai M."/>
            <person name="Futagami T."/>
            <person name="Toyoda A."/>
            <person name="Takaki Y."/>
            <person name="Nishi S."/>
            <person name="Hori S."/>
            <person name="Arai W."/>
            <person name="Tsubouchi T."/>
            <person name="Morono Y."/>
            <person name="Uchiyama I."/>
            <person name="Ito T."/>
            <person name="Fujiyama A."/>
            <person name="Inagaki F."/>
            <person name="Takami H."/>
        </authorList>
    </citation>
    <scope>NUCLEOTIDE SEQUENCE</scope>
    <source>
        <strain evidence="5">Expedition CK06-06</strain>
    </source>
</reference>
<sequence length="293" mass="32286">PSFEPGREEFSKLIEQLGDLWIINVPTDNKLKINRRPDKPHLGAKHEFLRQFPDGRMASPLAEIDYYCRIAMMVLKGGYKLPDIIQPKGTIKVASYKNPLLKSKEKARADPLAKFLDLYDEEGADKDKELVKIVPITISLGGNNSALLLSGPNMGGKTATARGIGLAVVLTQMGFPLPDDNPEIAVFKNIYTIFPQPEQLQAGYGYFGMLIKQFTELIEKAESGDLVILDEVPTGTDYNELVAIATVLIEDLINTGATVVVTGHLKKAFELVAGRTGQKPFMHTVTKKDGKFI</sequence>
<name>X0UF10_9ZZZZ</name>
<evidence type="ECO:0000256" key="1">
    <source>
        <dbReference type="ARBA" id="ARBA00022741"/>
    </source>
</evidence>
<dbReference type="GO" id="GO:0005524">
    <property type="term" value="F:ATP binding"/>
    <property type="evidence" value="ECO:0007669"/>
    <property type="project" value="UniProtKB-KW"/>
</dbReference>
<dbReference type="Pfam" id="PF00488">
    <property type="entry name" value="MutS_V"/>
    <property type="match status" value="1"/>
</dbReference>
<comment type="caution">
    <text evidence="5">The sequence shown here is derived from an EMBL/GenBank/DDBJ whole genome shotgun (WGS) entry which is preliminary data.</text>
</comment>
<feature type="non-terminal residue" evidence="5">
    <location>
        <position position="293"/>
    </location>
</feature>
<dbReference type="EMBL" id="BARS01010846">
    <property type="protein sequence ID" value="GAF97901.1"/>
    <property type="molecule type" value="Genomic_DNA"/>
</dbReference>
<evidence type="ECO:0000256" key="3">
    <source>
        <dbReference type="ARBA" id="ARBA00023125"/>
    </source>
</evidence>